<comment type="caution">
    <text evidence="1">The sequence shown here is derived from an EMBL/GenBank/DDBJ whole genome shotgun (WGS) entry which is preliminary data.</text>
</comment>
<gene>
    <name evidence="1" type="ORF">TNIN_108901</name>
</gene>
<dbReference type="EMBL" id="BMAV01016061">
    <property type="protein sequence ID" value="GFY66483.1"/>
    <property type="molecule type" value="Genomic_DNA"/>
</dbReference>
<keyword evidence="2" id="KW-1185">Reference proteome</keyword>
<evidence type="ECO:0000313" key="1">
    <source>
        <dbReference type="EMBL" id="GFY66483.1"/>
    </source>
</evidence>
<organism evidence="1 2">
    <name type="scientific">Trichonephila inaurata madagascariensis</name>
    <dbReference type="NCBI Taxonomy" id="2747483"/>
    <lineage>
        <taxon>Eukaryota</taxon>
        <taxon>Metazoa</taxon>
        <taxon>Ecdysozoa</taxon>
        <taxon>Arthropoda</taxon>
        <taxon>Chelicerata</taxon>
        <taxon>Arachnida</taxon>
        <taxon>Araneae</taxon>
        <taxon>Araneomorphae</taxon>
        <taxon>Entelegynae</taxon>
        <taxon>Araneoidea</taxon>
        <taxon>Nephilidae</taxon>
        <taxon>Trichonephila</taxon>
        <taxon>Trichonephila inaurata</taxon>
    </lineage>
</organism>
<dbReference type="Proteomes" id="UP000886998">
    <property type="component" value="Unassembled WGS sequence"/>
</dbReference>
<dbReference type="AlphaFoldDB" id="A0A8X7CES0"/>
<reference evidence="1" key="1">
    <citation type="submission" date="2020-08" db="EMBL/GenBank/DDBJ databases">
        <title>Multicomponent nature underlies the extraordinary mechanical properties of spider dragline silk.</title>
        <authorList>
            <person name="Kono N."/>
            <person name="Nakamura H."/>
            <person name="Mori M."/>
            <person name="Yoshida Y."/>
            <person name="Ohtoshi R."/>
            <person name="Malay A.D."/>
            <person name="Moran D.A.P."/>
            <person name="Tomita M."/>
            <person name="Numata K."/>
            <person name="Arakawa K."/>
        </authorList>
    </citation>
    <scope>NUCLEOTIDE SEQUENCE</scope>
</reference>
<name>A0A8X7CES0_9ARAC</name>
<accession>A0A8X7CES0</accession>
<sequence>MDSKSLGPSFMHVAIRGSTFSISSLTILRIRWLRSSSFAVDMSVTLSSISYRSGTTRFFLIHFTATRNKFIYCTSFAVYQYLVEIFSHPIPEMQYLLIFRHIDTTHFL</sequence>
<evidence type="ECO:0000313" key="2">
    <source>
        <dbReference type="Proteomes" id="UP000886998"/>
    </source>
</evidence>
<proteinExistence type="predicted"/>
<protein>
    <submittedName>
        <fullName evidence="1">Uncharacterized protein</fullName>
    </submittedName>
</protein>